<dbReference type="EMBL" id="BPLQ01013881">
    <property type="protein sequence ID" value="GIY75625.1"/>
    <property type="molecule type" value="Genomic_DNA"/>
</dbReference>
<evidence type="ECO:0000313" key="1">
    <source>
        <dbReference type="EMBL" id="GIY75625.1"/>
    </source>
</evidence>
<name>A0AAV4VYR8_9ARAC</name>
<gene>
    <name evidence="1" type="ORF">CDAR_560061</name>
</gene>
<dbReference type="Proteomes" id="UP001054837">
    <property type="component" value="Unassembled WGS sequence"/>
</dbReference>
<reference evidence="1 2" key="1">
    <citation type="submission" date="2021-06" db="EMBL/GenBank/DDBJ databases">
        <title>Caerostris darwini draft genome.</title>
        <authorList>
            <person name="Kono N."/>
            <person name="Arakawa K."/>
        </authorList>
    </citation>
    <scope>NUCLEOTIDE SEQUENCE [LARGE SCALE GENOMIC DNA]</scope>
</reference>
<evidence type="ECO:0000313" key="2">
    <source>
        <dbReference type="Proteomes" id="UP001054837"/>
    </source>
</evidence>
<accession>A0AAV4VYR8</accession>
<comment type="caution">
    <text evidence="1">The sequence shown here is derived from an EMBL/GenBank/DDBJ whole genome shotgun (WGS) entry which is preliminary data.</text>
</comment>
<organism evidence="1 2">
    <name type="scientific">Caerostris darwini</name>
    <dbReference type="NCBI Taxonomy" id="1538125"/>
    <lineage>
        <taxon>Eukaryota</taxon>
        <taxon>Metazoa</taxon>
        <taxon>Ecdysozoa</taxon>
        <taxon>Arthropoda</taxon>
        <taxon>Chelicerata</taxon>
        <taxon>Arachnida</taxon>
        <taxon>Araneae</taxon>
        <taxon>Araneomorphae</taxon>
        <taxon>Entelegynae</taxon>
        <taxon>Araneoidea</taxon>
        <taxon>Araneidae</taxon>
        <taxon>Caerostris</taxon>
    </lineage>
</organism>
<dbReference type="AlphaFoldDB" id="A0AAV4VYR8"/>
<keyword evidence="2" id="KW-1185">Reference proteome</keyword>
<proteinExistence type="predicted"/>
<sequence length="217" mass="24217">MICARFIGVENEAITFCWLTQDTHPWPVAKRTSYCTREFASHSNARLSSHGVLAEIIPRICARFIGVENEAITFYWLTHSKCITSPGDKTNTVMSSRNDDYAGEFCTRAEDTNPNIRKCALSLSDAHAWPVAKRTSYCTREFASHSNARLSSHGVLAEIIPRICARFIGVENEAITLCWLTHSKCITSPGDETNTVMSSRNDDYVGERIYCSSGHVA</sequence>
<protein>
    <submittedName>
        <fullName evidence="1">Uncharacterized protein</fullName>
    </submittedName>
</protein>